<gene>
    <name evidence="3" type="ORF">LCGC14_2665460</name>
</gene>
<evidence type="ECO:0000313" key="3">
    <source>
        <dbReference type="EMBL" id="KKK96169.1"/>
    </source>
</evidence>
<dbReference type="GO" id="GO:0009253">
    <property type="term" value="P:peptidoglycan catabolic process"/>
    <property type="evidence" value="ECO:0007669"/>
    <property type="project" value="InterPro"/>
</dbReference>
<evidence type="ECO:0000256" key="2">
    <source>
        <dbReference type="ARBA" id="ARBA00022638"/>
    </source>
</evidence>
<dbReference type="GO" id="GO:0016998">
    <property type="term" value="P:cell wall macromolecule catabolic process"/>
    <property type="evidence" value="ECO:0007669"/>
    <property type="project" value="InterPro"/>
</dbReference>
<evidence type="ECO:0000256" key="1">
    <source>
        <dbReference type="ARBA" id="ARBA00022529"/>
    </source>
</evidence>
<dbReference type="GO" id="GO:0003796">
    <property type="term" value="F:lysozyme activity"/>
    <property type="evidence" value="ECO:0007669"/>
    <property type="project" value="InterPro"/>
</dbReference>
<evidence type="ECO:0008006" key="4">
    <source>
        <dbReference type="Google" id="ProtNLM"/>
    </source>
</evidence>
<name>A0A0F9C0T9_9ZZZZ</name>
<dbReference type="InterPro" id="IPR023346">
    <property type="entry name" value="Lysozyme-like_dom_sf"/>
</dbReference>
<protein>
    <recommendedName>
        <fullName evidence="4">Lysozyme</fullName>
    </recommendedName>
</protein>
<proteinExistence type="predicted"/>
<reference evidence="3" key="1">
    <citation type="journal article" date="2015" name="Nature">
        <title>Complex archaea that bridge the gap between prokaryotes and eukaryotes.</title>
        <authorList>
            <person name="Spang A."/>
            <person name="Saw J.H."/>
            <person name="Jorgensen S.L."/>
            <person name="Zaremba-Niedzwiedzka K."/>
            <person name="Martijn J."/>
            <person name="Lind A.E."/>
            <person name="van Eijk R."/>
            <person name="Schleper C."/>
            <person name="Guy L."/>
            <person name="Ettema T.J."/>
        </authorList>
    </citation>
    <scope>NUCLEOTIDE SEQUENCE</scope>
</reference>
<dbReference type="PANTHER" id="PTHR37406:SF1">
    <property type="entry name" value="T4-TYPE LYSOZYME 1-RELATED"/>
    <property type="match status" value="1"/>
</dbReference>
<dbReference type="Gene3D" id="1.10.530.40">
    <property type="match status" value="1"/>
</dbReference>
<dbReference type="InterPro" id="IPR023347">
    <property type="entry name" value="Lysozyme_dom_sf"/>
</dbReference>
<dbReference type="InterPro" id="IPR052619">
    <property type="entry name" value="Phage_lysozyme-like"/>
</dbReference>
<dbReference type="EMBL" id="LAZR01046595">
    <property type="protein sequence ID" value="KKK96169.1"/>
    <property type="molecule type" value="Genomic_DNA"/>
</dbReference>
<dbReference type="GO" id="GO:0042742">
    <property type="term" value="P:defense response to bacterium"/>
    <property type="evidence" value="ECO:0007669"/>
    <property type="project" value="UniProtKB-KW"/>
</dbReference>
<sequence length="135" mass="15682">MTETLTQRIGRHEGRRHKSYKDSVGKLTAGIGRNLEDVAFTDEEIDLMFENDLARAKRGAETFYLYEMVNDIRREVLIEMVFQMGLKGVGKFKKFFRAAQARNWEAAHKEMLDSKWAKQTPARALELALIFRIGR</sequence>
<organism evidence="3">
    <name type="scientific">marine sediment metagenome</name>
    <dbReference type="NCBI Taxonomy" id="412755"/>
    <lineage>
        <taxon>unclassified sequences</taxon>
        <taxon>metagenomes</taxon>
        <taxon>ecological metagenomes</taxon>
    </lineage>
</organism>
<dbReference type="GO" id="GO:0031640">
    <property type="term" value="P:killing of cells of another organism"/>
    <property type="evidence" value="ECO:0007669"/>
    <property type="project" value="UniProtKB-KW"/>
</dbReference>
<dbReference type="SUPFAM" id="SSF53955">
    <property type="entry name" value="Lysozyme-like"/>
    <property type="match status" value="1"/>
</dbReference>
<dbReference type="PANTHER" id="PTHR37406">
    <property type="entry name" value="T4-TYPE LYSOZYME 1-RELATED"/>
    <property type="match status" value="1"/>
</dbReference>
<keyword evidence="1" id="KW-0929">Antimicrobial</keyword>
<keyword evidence="2" id="KW-0081">Bacteriolytic enzyme</keyword>
<comment type="caution">
    <text evidence="3">The sequence shown here is derived from an EMBL/GenBank/DDBJ whole genome shotgun (WGS) entry which is preliminary data.</text>
</comment>
<dbReference type="InterPro" id="IPR002196">
    <property type="entry name" value="Glyco_hydro_24"/>
</dbReference>
<accession>A0A0F9C0T9</accession>
<dbReference type="Pfam" id="PF00959">
    <property type="entry name" value="Phage_lysozyme"/>
    <property type="match status" value="1"/>
</dbReference>
<dbReference type="AlphaFoldDB" id="A0A0F9C0T9"/>